<dbReference type="KEGG" id="nlo:107221408"/>
<sequence>MSASRPTARWSVPLSDGIHVVEFEHGTATGRRVVKIDGQTLIHRDWMFRLVGDEVVTLGNTKFVICVDPLPGLRYSYTLLVNNKTYANFIQSQSKVLQTWLTQVGEQHFRIVLDKAKQSVWINGKQIDVENEFVDGGAEMLFSVGGAPAVIRALSSGHRTTGVSHTLFLNGIEVTEQQLLPQMETRARVKK</sequence>
<organism evidence="2">
    <name type="scientific">Neodiprion lecontei</name>
    <name type="common">Redheaded pine sawfly</name>
    <dbReference type="NCBI Taxonomy" id="441921"/>
    <lineage>
        <taxon>Eukaryota</taxon>
        <taxon>Metazoa</taxon>
        <taxon>Ecdysozoa</taxon>
        <taxon>Arthropoda</taxon>
        <taxon>Hexapoda</taxon>
        <taxon>Insecta</taxon>
        <taxon>Pterygota</taxon>
        <taxon>Neoptera</taxon>
        <taxon>Endopterygota</taxon>
        <taxon>Hymenoptera</taxon>
        <taxon>Tenthredinoidea</taxon>
        <taxon>Diprionidae</taxon>
        <taxon>Diprioninae</taxon>
        <taxon>Neodiprion</taxon>
    </lineage>
</organism>
<dbReference type="InterPro" id="IPR010695">
    <property type="entry name" value="FAIM1"/>
</dbReference>
<dbReference type="GO" id="GO:1902042">
    <property type="term" value="P:negative regulation of extrinsic apoptotic signaling pathway via death domain receptors"/>
    <property type="evidence" value="ECO:0007669"/>
    <property type="project" value="TreeGrafter"/>
</dbReference>
<dbReference type="GeneID" id="107221408"/>
<dbReference type="InParanoid" id="A0A6J0BNP3"/>
<keyword evidence="1" id="KW-1185">Reference proteome</keyword>
<reference evidence="2" key="1">
    <citation type="submission" date="2025-08" db="UniProtKB">
        <authorList>
            <consortium name="RefSeq"/>
        </authorList>
    </citation>
    <scope>IDENTIFICATION</scope>
    <source>
        <tissue evidence="2">Thorax and Abdomen</tissue>
    </source>
</reference>
<accession>A0A6J0BNP3</accession>
<dbReference type="AlphaFoldDB" id="A0A6J0BNP3"/>
<dbReference type="PANTHER" id="PTHR13088:SF3">
    <property type="entry name" value="FAS APOPTOTIC INHIBITORY MOLECULE 1"/>
    <property type="match status" value="1"/>
</dbReference>
<dbReference type="PANTHER" id="PTHR13088">
    <property type="entry name" value="FAS APOPTOTIC INHIBITORY MOLECULE FAIM"/>
    <property type="match status" value="1"/>
</dbReference>
<evidence type="ECO:0000313" key="2">
    <source>
        <dbReference type="RefSeq" id="XP_015515877.1"/>
    </source>
</evidence>
<dbReference type="Gene3D" id="2.40.128.180">
    <property type="match status" value="2"/>
</dbReference>
<dbReference type="Proteomes" id="UP000829291">
    <property type="component" value="Chromosome 4"/>
</dbReference>
<proteinExistence type="predicted"/>
<protein>
    <submittedName>
        <fullName evidence="2">Fas apoptotic inhibitory molecule 1</fullName>
    </submittedName>
</protein>
<gene>
    <name evidence="2" type="primary">LOC107221408</name>
</gene>
<dbReference type="FunCoup" id="A0A6J0BNP3">
    <property type="interactions" value="248"/>
</dbReference>
<name>A0A6J0BNP3_NEOLC</name>
<dbReference type="RefSeq" id="XP_015515877.1">
    <property type="nucleotide sequence ID" value="XM_015660391.2"/>
</dbReference>
<evidence type="ECO:0000313" key="1">
    <source>
        <dbReference type="Proteomes" id="UP000829291"/>
    </source>
</evidence>
<dbReference type="OrthoDB" id="6262731at2759"/>
<dbReference type="Pfam" id="PF06905">
    <property type="entry name" value="FAIM1"/>
    <property type="match status" value="1"/>
</dbReference>
<dbReference type="InterPro" id="IPR038513">
    <property type="entry name" value="FAIM1_dom_sf"/>
</dbReference>